<dbReference type="Proteomes" id="UP000693981">
    <property type="component" value="Unassembled WGS sequence"/>
</dbReference>
<sequence>MDKFYPKWRHARGKTTLPPPLPLTPQYPHIKMIKRKAPRIEDQRLASYRCERRLRELNNQPSKPFLPPHSKAKRHKRYRSLLGLRADMTPLDVAAKKLKELKPEARAIRKNRRPCSCVQCVLIRRSSARSPYHCPHPSCIEEFVDYITLFEHQLDEHGEIDAHCRQLVAEMHHQERAVVPYPPSTVYVGEQYLRPCFRPTPWTLLERLDTEYDTLQDKLMGNSSLRSAQIVWGLFLAAYMRVQLSGFPELQRQYRVALGYYNSSLKFPITNRISYDIDPCPSVAVGRNWLTSSERDDDPLTVDDVDEADAEIVLIDTYKQHFVIEPDKTSNVNNKSIRDLKLSDDDDKNVMKHEIIDEEDD</sequence>
<gene>
    <name evidence="3" type="ORF">PHYBOEH_009470</name>
</gene>
<protein>
    <recommendedName>
        <fullName evidence="2">C2H2-type domain-containing protein</fullName>
    </recommendedName>
</protein>
<feature type="compositionally biased region" description="Basic residues" evidence="1">
    <location>
        <begin position="1"/>
        <end position="13"/>
    </location>
</feature>
<evidence type="ECO:0000313" key="4">
    <source>
        <dbReference type="Proteomes" id="UP000693981"/>
    </source>
</evidence>
<accession>A0A8T1XEY2</accession>
<dbReference type="OrthoDB" id="162910at2759"/>
<keyword evidence="4" id="KW-1185">Reference proteome</keyword>
<organism evidence="3 4">
    <name type="scientific">Phytophthora boehmeriae</name>
    <dbReference type="NCBI Taxonomy" id="109152"/>
    <lineage>
        <taxon>Eukaryota</taxon>
        <taxon>Sar</taxon>
        <taxon>Stramenopiles</taxon>
        <taxon>Oomycota</taxon>
        <taxon>Peronosporomycetes</taxon>
        <taxon>Peronosporales</taxon>
        <taxon>Peronosporaceae</taxon>
        <taxon>Phytophthora</taxon>
    </lineage>
</organism>
<feature type="region of interest" description="Disordered" evidence="1">
    <location>
        <begin position="1"/>
        <end position="23"/>
    </location>
</feature>
<evidence type="ECO:0000256" key="1">
    <source>
        <dbReference type="SAM" id="MobiDB-lite"/>
    </source>
</evidence>
<comment type="caution">
    <text evidence="3">The sequence shown here is derived from an EMBL/GenBank/DDBJ whole genome shotgun (WGS) entry which is preliminary data.</text>
</comment>
<feature type="domain" description="C2H2-type" evidence="2">
    <location>
        <begin position="134"/>
        <end position="157"/>
    </location>
</feature>
<name>A0A8T1XEY2_9STRA</name>
<dbReference type="EMBL" id="JAGDFL010000006">
    <property type="protein sequence ID" value="KAG7401890.1"/>
    <property type="molecule type" value="Genomic_DNA"/>
</dbReference>
<evidence type="ECO:0000259" key="2">
    <source>
        <dbReference type="PROSITE" id="PS00028"/>
    </source>
</evidence>
<dbReference type="InterPro" id="IPR013087">
    <property type="entry name" value="Znf_C2H2_type"/>
</dbReference>
<dbReference type="PROSITE" id="PS00028">
    <property type="entry name" value="ZINC_FINGER_C2H2_1"/>
    <property type="match status" value="1"/>
</dbReference>
<reference evidence="3" key="1">
    <citation type="submission" date="2021-02" db="EMBL/GenBank/DDBJ databases">
        <authorList>
            <person name="Palmer J.M."/>
        </authorList>
    </citation>
    <scope>NUCLEOTIDE SEQUENCE</scope>
    <source>
        <strain evidence="3">SCRP23</strain>
    </source>
</reference>
<proteinExistence type="predicted"/>
<dbReference type="AlphaFoldDB" id="A0A8T1XEY2"/>
<evidence type="ECO:0000313" key="3">
    <source>
        <dbReference type="EMBL" id="KAG7401890.1"/>
    </source>
</evidence>